<dbReference type="Proteomes" id="UP000471648">
    <property type="component" value="Unassembled WGS sequence"/>
</dbReference>
<name>A0A6N9VBL6_STRMI</name>
<keyword evidence="2" id="KW-0378">Hydrolase</keyword>
<feature type="non-terminal residue" evidence="2">
    <location>
        <position position="49"/>
    </location>
</feature>
<comment type="caution">
    <text evidence="2">The sequence shown here is derived from an EMBL/GenBank/DDBJ whole genome shotgun (WGS) entry which is preliminary data.</text>
</comment>
<feature type="compositionally biased region" description="Low complexity" evidence="1">
    <location>
        <begin position="11"/>
        <end position="34"/>
    </location>
</feature>
<accession>A0A6N9VBL6</accession>
<protein>
    <submittedName>
        <fullName evidence="2">ADP-ribosylglycohydrolase family protein</fullName>
    </submittedName>
</protein>
<evidence type="ECO:0000256" key="1">
    <source>
        <dbReference type="SAM" id="MobiDB-lite"/>
    </source>
</evidence>
<proteinExistence type="predicted"/>
<evidence type="ECO:0000313" key="2">
    <source>
        <dbReference type="EMBL" id="NEB70116.1"/>
    </source>
</evidence>
<evidence type="ECO:0000313" key="3">
    <source>
        <dbReference type="Proteomes" id="UP000471648"/>
    </source>
</evidence>
<dbReference type="EMBL" id="JAAGME010000997">
    <property type="protein sequence ID" value="NEB70116.1"/>
    <property type="molecule type" value="Genomic_DNA"/>
</dbReference>
<dbReference type="AlphaFoldDB" id="A0A6N9VBL6"/>
<dbReference type="GO" id="GO:0016787">
    <property type="term" value="F:hydrolase activity"/>
    <property type="evidence" value="ECO:0007669"/>
    <property type="project" value="UniProtKB-KW"/>
</dbReference>
<organism evidence="2 3">
    <name type="scientific">Streptomyces microflavus</name>
    <name type="common">Streptomyces lipmanii</name>
    <dbReference type="NCBI Taxonomy" id="1919"/>
    <lineage>
        <taxon>Bacteria</taxon>
        <taxon>Bacillati</taxon>
        <taxon>Actinomycetota</taxon>
        <taxon>Actinomycetes</taxon>
        <taxon>Kitasatosporales</taxon>
        <taxon>Streptomycetaceae</taxon>
        <taxon>Streptomyces</taxon>
    </lineage>
</organism>
<feature type="region of interest" description="Disordered" evidence="1">
    <location>
        <begin position="1"/>
        <end position="35"/>
    </location>
</feature>
<reference evidence="2 3" key="1">
    <citation type="submission" date="2020-01" db="EMBL/GenBank/DDBJ databases">
        <title>Insect and environment-associated Actinomycetes.</title>
        <authorList>
            <person name="Currrie C."/>
            <person name="Chevrette M."/>
            <person name="Carlson C."/>
            <person name="Stubbendieck R."/>
            <person name="Wendt-Pienkowski E."/>
        </authorList>
    </citation>
    <scope>NUCLEOTIDE SEQUENCE [LARGE SCALE GENOMIC DNA]</scope>
    <source>
        <strain evidence="2 3">SID14438</strain>
    </source>
</reference>
<gene>
    <name evidence="2" type="ORF">G3I39_24135</name>
</gene>
<sequence length="49" mass="4820">MTTRRATAMDGPVAATAPGPAHAPTAPGAAPLTPSRRARIEGLLLGLAS</sequence>